<dbReference type="PANTHER" id="PTHR32468">
    <property type="entry name" value="CATION/H + ANTIPORTER"/>
    <property type="match status" value="1"/>
</dbReference>
<feature type="domain" description="Cation/H(+) antiporter C-terminal" evidence="6">
    <location>
        <begin position="1"/>
        <end position="132"/>
    </location>
</feature>
<keyword evidence="2" id="KW-0633">Potassium transport</keyword>
<keyword evidence="1" id="KW-0813">Transport</keyword>
<dbReference type="GO" id="GO:0006885">
    <property type="term" value="P:regulation of pH"/>
    <property type="evidence" value="ECO:0007669"/>
    <property type="project" value="TreeGrafter"/>
</dbReference>
<dbReference type="AlphaFoldDB" id="A0A0V0H8Q1"/>
<accession>A0A0V0H8Q1</accession>
<evidence type="ECO:0000259" key="6">
    <source>
        <dbReference type="Pfam" id="PF23259"/>
    </source>
</evidence>
<keyword evidence="4" id="KW-0406">Ion transport</keyword>
<keyword evidence="3" id="KW-0630">Potassium</keyword>
<evidence type="ECO:0000256" key="2">
    <source>
        <dbReference type="ARBA" id="ARBA00022538"/>
    </source>
</evidence>
<dbReference type="PANTHER" id="PTHR32468:SF177">
    <property type="entry name" value="CATION_H(+) ANTIPORTER 18-LIKE"/>
    <property type="match status" value="1"/>
</dbReference>
<reference evidence="7" key="1">
    <citation type="submission" date="2015-12" db="EMBL/GenBank/DDBJ databases">
        <title>Gene expression during late stages of embryo sac development: a critical building block for successful pollen-pistil interactions.</title>
        <authorList>
            <person name="Liu Y."/>
            <person name="Joly V."/>
            <person name="Sabar M."/>
            <person name="Matton D.P."/>
        </authorList>
    </citation>
    <scope>NUCLEOTIDE SEQUENCE</scope>
</reference>
<evidence type="ECO:0000256" key="1">
    <source>
        <dbReference type="ARBA" id="ARBA00022448"/>
    </source>
</evidence>
<evidence type="ECO:0000256" key="4">
    <source>
        <dbReference type="ARBA" id="ARBA00023065"/>
    </source>
</evidence>
<evidence type="ECO:0000256" key="3">
    <source>
        <dbReference type="ARBA" id="ARBA00022958"/>
    </source>
</evidence>
<proteinExistence type="predicted"/>
<evidence type="ECO:0000256" key="5">
    <source>
        <dbReference type="SAM" id="MobiDB-lite"/>
    </source>
</evidence>
<dbReference type="GO" id="GO:0006813">
    <property type="term" value="P:potassium ion transport"/>
    <property type="evidence" value="ECO:0007669"/>
    <property type="project" value="UniProtKB-KW"/>
</dbReference>
<dbReference type="GO" id="GO:0098662">
    <property type="term" value="P:inorganic cation transmembrane transport"/>
    <property type="evidence" value="ECO:0007669"/>
    <property type="project" value="TreeGrafter"/>
</dbReference>
<evidence type="ECO:0000313" key="7">
    <source>
        <dbReference type="EMBL" id="JAP16224.1"/>
    </source>
</evidence>
<dbReference type="InterPro" id="IPR050794">
    <property type="entry name" value="CPA2_transporter"/>
</dbReference>
<dbReference type="GO" id="GO:0012505">
    <property type="term" value="C:endomembrane system"/>
    <property type="evidence" value="ECO:0007669"/>
    <property type="project" value="TreeGrafter"/>
</dbReference>
<dbReference type="EMBL" id="GEDG01024111">
    <property type="protein sequence ID" value="JAP16224.1"/>
    <property type="molecule type" value="Transcribed_RNA"/>
</dbReference>
<dbReference type="InterPro" id="IPR057290">
    <property type="entry name" value="CHX17_C"/>
</dbReference>
<dbReference type="Pfam" id="PF23259">
    <property type="entry name" value="CHX17_C"/>
    <property type="match status" value="1"/>
</dbReference>
<sequence length="156" mass="17071">MAEHPGINLLVVRFLVDPEVAGGSVTLDMDQTHSPEAQSKDEELLTDLKHKISKNDSIKYEEKLVKDATGTTELIRAYKRCNLFLVGRMSEGQVVLALDKKSDCPELGPLGNLLTCPEFSTTASVLVVQQYQTESSQDSINSLKDGELTEGNSDSD</sequence>
<organism evidence="7">
    <name type="scientific">Solanum chacoense</name>
    <name type="common">Chaco potato</name>
    <dbReference type="NCBI Taxonomy" id="4108"/>
    <lineage>
        <taxon>Eukaryota</taxon>
        <taxon>Viridiplantae</taxon>
        <taxon>Streptophyta</taxon>
        <taxon>Embryophyta</taxon>
        <taxon>Tracheophyta</taxon>
        <taxon>Spermatophyta</taxon>
        <taxon>Magnoliopsida</taxon>
        <taxon>eudicotyledons</taxon>
        <taxon>Gunneridae</taxon>
        <taxon>Pentapetalae</taxon>
        <taxon>asterids</taxon>
        <taxon>lamiids</taxon>
        <taxon>Solanales</taxon>
        <taxon>Solanaceae</taxon>
        <taxon>Solanoideae</taxon>
        <taxon>Solaneae</taxon>
        <taxon>Solanum</taxon>
    </lineage>
</organism>
<name>A0A0V0H8Q1_SOLCH</name>
<feature type="region of interest" description="Disordered" evidence="5">
    <location>
        <begin position="136"/>
        <end position="156"/>
    </location>
</feature>
<protein>
    <submittedName>
        <fullName evidence="7">Putative ovule protein</fullName>
    </submittedName>
</protein>